<reference evidence="3" key="1">
    <citation type="submission" date="2016-06" db="EMBL/GenBank/DDBJ databases">
        <authorList>
            <person name="Varghese N."/>
            <person name="Submissions Spin"/>
        </authorList>
    </citation>
    <scope>NUCLEOTIDE SEQUENCE [LARGE SCALE GENOMIC DNA]</scope>
    <source>
        <strain evidence="3">DSM 43819</strain>
    </source>
</reference>
<keyword evidence="1" id="KW-1133">Transmembrane helix</keyword>
<keyword evidence="1" id="KW-0812">Transmembrane</keyword>
<feature type="transmembrane region" description="Helical" evidence="1">
    <location>
        <begin position="27"/>
        <end position="57"/>
    </location>
</feature>
<evidence type="ECO:0000313" key="3">
    <source>
        <dbReference type="Proteomes" id="UP000198221"/>
    </source>
</evidence>
<sequence>MSDEETPAGADVPPDAGPGAARRGTAWVILGVVAVALLICCCSAVIGVAVAWSAGLFDAR</sequence>
<proteinExistence type="predicted"/>
<organism evidence="2 3">
    <name type="scientific">Micromonospora inositola</name>
    <dbReference type="NCBI Taxonomy" id="47865"/>
    <lineage>
        <taxon>Bacteria</taxon>
        <taxon>Bacillati</taxon>
        <taxon>Actinomycetota</taxon>
        <taxon>Actinomycetes</taxon>
        <taxon>Micromonosporales</taxon>
        <taxon>Micromonosporaceae</taxon>
        <taxon>Micromonospora</taxon>
    </lineage>
</organism>
<evidence type="ECO:0000313" key="2">
    <source>
        <dbReference type="EMBL" id="SCG47610.1"/>
    </source>
</evidence>
<dbReference type="Proteomes" id="UP000198221">
    <property type="component" value="Chromosome I"/>
</dbReference>
<protein>
    <submittedName>
        <fullName evidence="2">Uncharacterized protein</fullName>
    </submittedName>
</protein>
<gene>
    <name evidence="2" type="ORF">GA0070613_1596</name>
</gene>
<accession>A0A1C5HNL8</accession>
<keyword evidence="3" id="KW-1185">Reference proteome</keyword>
<dbReference type="AlphaFoldDB" id="A0A1C5HNL8"/>
<dbReference type="RefSeq" id="WP_089011685.1">
    <property type="nucleotide sequence ID" value="NZ_LT607754.1"/>
</dbReference>
<evidence type="ECO:0000256" key="1">
    <source>
        <dbReference type="SAM" id="Phobius"/>
    </source>
</evidence>
<keyword evidence="1" id="KW-0472">Membrane</keyword>
<dbReference type="EMBL" id="LT607754">
    <property type="protein sequence ID" value="SCG47610.1"/>
    <property type="molecule type" value="Genomic_DNA"/>
</dbReference>
<name>A0A1C5HNL8_9ACTN</name>